<sequence length="117" mass="13365">MTSPQLAHDFPATHQGDEELYLWYPRVKYKSVSAMQGSVENFSGAGHLHRSLNSLTTMVNTQIWRTDSDEVTAGNTCKSFQPSTPDSFEDEIHMKTHENTHVITVNAQYFHRECFSQ</sequence>
<proteinExistence type="predicted"/>
<organism evidence="2 4">
    <name type="scientific">Leishmania shawi</name>
    <dbReference type="NCBI Taxonomy" id="5680"/>
    <lineage>
        <taxon>Eukaryota</taxon>
        <taxon>Discoba</taxon>
        <taxon>Euglenozoa</taxon>
        <taxon>Kinetoplastea</taxon>
        <taxon>Metakinetoplastina</taxon>
        <taxon>Trypanosomatida</taxon>
        <taxon>Trypanosomatidae</taxon>
        <taxon>Leishmaniinae</taxon>
        <taxon>Leishmania</taxon>
        <taxon>Leishmania guyanensis species complex</taxon>
    </lineage>
</organism>
<keyword evidence="3" id="KW-1185">Reference proteome</keyword>
<name>A0AAW3BSW1_9TRYP</name>
<protein>
    <submittedName>
        <fullName evidence="2">Uncharacterized protein</fullName>
    </submittedName>
</protein>
<accession>A0AAW3BSW1</accession>
<comment type="caution">
    <text evidence="2">The sequence shown here is derived from an EMBL/GenBank/DDBJ whole genome shotgun (WGS) entry which is preliminary data.</text>
</comment>
<evidence type="ECO:0000313" key="4">
    <source>
        <dbReference type="Proteomes" id="UP001500493"/>
    </source>
</evidence>
<dbReference type="EMBL" id="JBAMZJ010000026">
    <property type="protein sequence ID" value="KAL0524596.1"/>
    <property type="molecule type" value="Genomic_DNA"/>
</dbReference>
<dbReference type="Proteomes" id="UP001500493">
    <property type="component" value="Unassembled WGS sequence"/>
</dbReference>
<evidence type="ECO:0000313" key="1">
    <source>
        <dbReference type="EMBL" id="KAL0503896.1"/>
    </source>
</evidence>
<reference evidence="2 3" key="1">
    <citation type="submission" date="2024-02" db="EMBL/GenBank/DDBJ databases">
        <title>FIRST GENOME SEQUENCES OF Leishmania (Viannia) shawi, Leishmania (Viannia) lindenbergi AND Leishmania (Viannia) utingensis.</title>
        <authorList>
            <person name="Resadore F."/>
            <person name="Custodio M.G.F."/>
            <person name="Boite M.C."/>
            <person name="Cupolillo E."/>
            <person name="Ferreira G.E.M."/>
        </authorList>
    </citation>
    <scope>NUCLEOTIDE SEQUENCE</scope>
    <source>
        <strain evidence="1 3">MCEB/BR/1984/M8408</strain>
        <strain evidence="2">MHOM/BR/2013/18 LTA MLF</strain>
    </source>
</reference>
<evidence type="ECO:0000313" key="3">
    <source>
        <dbReference type="Proteomes" id="UP001443563"/>
    </source>
</evidence>
<dbReference type="Proteomes" id="UP001443563">
    <property type="component" value="Unassembled WGS sequence"/>
</dbReference>
<gene>
    <name evidence="1" type="ORF">Q4I29_004379</name>
    <name evidence="2" type="ORF">Q4I32_004431</name>
</gene>
<dbReference type="AlphaFoldDB" id="A0AAW3BSW1"/>
<evidence type="ECO:0000313" key="2">
    <source>
        <dbReference type="EMBL" id="KAL0524596.1"/>
    </source>
</evidence>
<dbReference type="EMBL" id="JBAMZM010000026">
    <property type="protein sequence ID" value="KAL0503896.1"/>
    <property type="molecule type" value="Genomic_DNA"/>
</dbReference>